<reference evidence="1" key="1">
    <citation type="submission" date="2021-02" db="EMBL/GenBank/DDBJ databases">
        <authorList>
            <person name="Nowell W R."/>
        </authorList>
    </citation>
    <scope>NUCLEOTIDE SEQUENCE</scope>
</reference>
<accession>A0A818Q8Q2</accession>
<dbReference type="EMBL" id="CAJOBB010000270">
    <property type="protein sequence ID" value="CAF3634337.1"/>
    <property type="molecule type" value="Genomic_DNA"/>
</dbReference>
<evidence type="ECO:0000313" key="2">
    <source>
        <dbReference type="Proteomes" id="UP000663868"/>
    </source>
</evidence>
<comment type="caution">
    <text evidence="1">The sequence shown here is derived from an EMBL/GenBank/DDBJ whole genome shotgun (WGS) entry which is preliminary data.</text>
</comment>
<dbReference type="AlphaFoldDB" id="A0A818Q8Q2"/>
<evidence type="ECO:0000313" key="1">
    <source>
        <dbReference type="EMBL" id="CAF3634337.1"/>
    </source>
</evidence>
<organism evidence="1 2">
    <name type="scientific">Adineta steineri</name>
    <dbReference type="NCBI Taxonomy" id="433720"/>
    <lineage>
        <taxon>Eukaryota</taxon>
        <taxon>Metazoa</taxon>
        <taxon>Spiralia</taxon>
        <taxon>Gnathifera</taxon>
        <taxon>Rotifera</taxon>
        <taxon>Eurotatoria</taxon>
        <taxon>Bdelloidea</taxon>
        <taxon>Adinetida</taxon>
        <taxon>Adinetidae</taxon>
        <taxon>Adineta</taxon>
    </lineage>
</organism>
<sequence length="71" mass="7503">MLVALASHSRQDEQTTDVTTDNIKNYLTVEESILNHVCAACCMTGYSACMDNNIGDCTACANSEFGGCSGC</sequence>
<dbReference type="Proteomes" id="UP000663868">
    <property type="component" value="Unassembled WGS sequence"/>
</dbReference>
<protein>
    <submittedName>
        <fullName evidence="1">Uncharacterized protein</fullName>
    </submittedName>
</protein>
<gene>
    <name evidence="1" type="ORF">KXQ929_LOCUS6836</name>
</gene>
<proteinExistence type="predicted"/>
<name>A0A818Q8Q2_9BILA</name>